<evidence type="ECO:0000313" key="9">
    <source>
        <dbReference type="EMBL" id="CAL8145494.1"/>
    </source>
</evidence>
<reference evidence="9 10" key="1">
    <citation type="submission" date="2024-08" db="EMBL/GenBank/DDBJ databases">
        <authorList>
            <person name="Cucini C."/>
            <person name="Frati F."/>
        </authorList>
    </citation>
    <scope>NUCLEOTIDE SEQUENCE [LARGE SCALE GENOMIC DNA]</scope>
</reference>
<keyword evidence="3" id="KW-1003">Cell membrane</keyword>
<evidence type="ECO:0000256" key="3">
    <source>
        <dbReference type="ARBA" id="ARBA00022475"/>
    </source>
</evidence>
<evidence type="ECO:0000256" key="4">
    <source>
        <dbReference type="ARBA" id="ARBA00022692"/>
    </source>
</evidence>
<keyword evidence="10" id="KW-1185">Reference proteome</keyword>
<dbReference type="Pfam" id="PF06151">
    <property type="entry name" value="Trehalose_recp"/>
    <property type="match status" value="1"/>
</dbReference>
<keyword evidence="4 8" id="KW-0812">Transmembrane</keyword>
<evidence type="ECO:0000256" key="5">
    <source>
        <dbReference type="ARBA" id="ARBA00022989"/>
    </source>
</evidence>
<organism evidence="9 10">
    <name type="scientific">Orchesella dallaii</name>
    <dbReference type="NCBI Taxonomy" id="48710"/>
    <lineage>
        <taxon>Eukaryota</taxon>
        <taxon>Metazoa</taxon>
        <taxon>Ecdysozoa</taxon>
        <taxon>Arthropoda</taxon>
        <taxon>Hexapoda</taxon>
        <taxon>Collembola</taxon>
        <taxon>Entomobryomorpha</taxon>
        <taxon>Entomobryoidea</taxon>
        <taxon>Orchesellidae</taxon>
        <taxon>Orchesellinae</taxon>
        <taxon>Orchesella</taxon>
    </lineage>
</organism>
<comment type="similarity">
    <text evidence="2">Belongs to the insect chemoreceptor superfamily. Gustatory receptor (GR) family. Gr5a subfamily.</text>
</comment>
<keyword evidence="7" id="KW-0675">Receptor</keyword>
<evidence type="ECO:0000256" key="6">
    <source>
        <dbReference type="ARBA" id="ARBA00023136"/>
    </source>
</evidence>
<evidence type="ECO:0000256" key="1">
    <source>
        <dbReference type="ARBA" id="ARBA00004651"/>
    </source>
</evidence>
<name>A0ABP1S7Q4_9HEXA</name>
<dbReference type="Proteomes" id="UP001642540">
    <property type="component" value="Unassembled WGS sequence"/>
</dbReference>
<comment type="caution">
    <text evidence="9">The sequence shown here is derived from an EMBL/GenBank/DDBJ whole genome shotgun (WGS) entry which is preliminary data.</text>
</comment>
<dbReference type="PANTHER" id="PTHR21421:SF29">
    <property type="entry name" value="GUSTATORY RECEPTOR 5A FOR TREHALOSE-RELATED"/>
    <property type="match status" value="1"/>
</dbReference>
<dbReference type="InterPro" id="IPR009318">
    <property type="entry name" value="Gustatory_rcpt"/>
</dbReference>
<evidence type="ECO:0000256" key="2">
    <source>
        <dbReference type="ARBA" id="ARBA00005327"/>
    </source>
</evidence>
<feature type="transmembrane region" description="Helical" evidence="8">
    <location>
        <begin position="51"/>
        <end position="75"/>
    </location>
</feature>
<evidence type="ECO:0000256" key="7">
    <source>
        <dbReference type="ARBA" id="ARBA00023170"/>
    </source>
</evidence>
<comment type="subcellular location">
    <subcellularLocation>
        <location evidence="1">Cell membrane</location>
        <topology evidence="1">Multi-pass membrane protein</topology>
    </subcellularLocation>
</comment>
<protein>
    <submittedName>
        <fullName evidence="9">Uncharacterized protein</fullName>
    </submittedName>
</protein>
<keyword evidence="5 8" id="KW-1133">Transmembrane helix</keyword>
<feature type="transmembrane region" description="Helical" evidence="8">
    <location>
        <begin position="87"/>
        <end position="107"/>
    </location>
</feature>
<feature type="transmembrane region" description="Helical" evidence="8">
    <location>
        <begin position="159"/>
        <end position="182"/>
    </location>
</feature>
<dbReference type="PANTHER" id="PTHR21421">
    <property type="entry name" value="GUSTATORY RECEPTOR"/>
    <property type="match status" value="1"/>
</dbReference>
<proteinExistence type="inferred from homology"/>
<dbReference type="EMBL" id="CAXLJM020000164">
    <property type="protein sequence ID" value="CAL8145494.1"/>
    <property type="molecule type" value="Genomic_DNA"/>
</dbReference>
<evidence type="ECO:0000313" key="10">
    <source>
        <dbReference type="Proteomes" id="UP001642540"/>
    </source>
</evidence>
<sequence length="188" mass="22128">MAEKFFELNEELNKVLQNSYKHNERDLILALSEIREEFLTLTNLTKDVELFISPLILACYGYNVYSITVELFFWIAPFSNFSFEQSFYVNFAFFQFFFRVLTVTYFVSEVHHVSQYILRTIQSCSNSVYTLPIKRIEQTLSIDPIGIKLFGTFLITRRFFISIISFIFTTEIVLLQTTGATFNSRKTK</sequence>
<keyword evidence="6 8" id="KW-0472">Membrane</keyword>
<gene>
    <name evidence="9" type="ORF">ODALV1_LOCUS30510</name>
</gene>
<evidence type="ECO:0000256" key="8">
    <source>
        <dbReference type="SAM" id="Phobius"/>
    </source>
</evidence>
<accession>A0ABP1S7Q4</accession>